<sequence length="109" mass="11548">MKLIAGWGTEGAFAYRLFPDNPGFALVPVDPETSHGRVVVEFPGFHNPSTSSRMHLELVAVLGPAVRPGVGGGIRTGNLDATGKAVRDNNRGGTSGRRRQGEGDRDHVT</sequence>
<reference evidence="2 3" key="1">
    <citation type="submission" date="2020-01" db="EMBL/GenBank/DDBJ databases">
        <title>Herbidospora sp. NEAU-GS84 nov., a novel actinomycete isolated from soil.</title>
        <authorList>
            <person name="Han L."/>
        </authorList>
    </citation>
    <scope>NUCLEOTIDE SEQUENCE [LARGE SCALE GENOMIC DNA]</scope>
    <source>
        <strain evidence="2 3">NEAU-GS84</strain>
    </source>
</reference>
<evidence type="ECO:0000313" key="2">
    <source>
        <dbReference type="EMBL" id="NAS20866.1"/>
    </source>
</evidence>
<protein>
    <submittedName>
        <fullName evidence="2">Uncharacterized protein</fullName>
    </submittedName>
</protein>
<organism evidence="2 3">
    <name type="scientific">Herbidospora solisilvae</name>
    <dbReference type="NCBI Taxonomy" id="2696284"/>
    <lineage>
        <taxon>Bacteria</taxon>
        <taxon>Bacillati</taxon>
        <taxon>Actinomycetota</taxon>
        <taxon>Actinomycetes</taxon>
        <taxon>Streptosporangiales</taxon>
        <taxon>Streptosporangiaceae</taxon>
        <taxon>Herbidospora</taxon>
    </lineage>
</organism>
<dbReference type="AlphaFoldDB" id="A0A7C9J0H5"/>
<proteinExistence type="predicted"/>
<evidence type="ECO:0000313" key="3">
    <source>
        <dbReference type="Proteomes" id="UP000479526"/>
    </source>
</evidence>
<keyword evidence="3" id="KW-1185">Reference proteome</keyword>
<feature type="compositionally biased region" description="Basic and acidic residues" evidence="1">
    <location>
        <begin position="99"/>
        <end position="109"/>
    </location>
</feature>
<accession>A0A7C9J0H5</accession>
<dbReference type="RefSeq" id="WP_161478317.1">
    <property type="nucleotide sequence ID" value="NZ_WXEW01000001.1"/>
</dbReference>
<gene>
    <name evidence="2" type="ORF">GT755_04100</name>
</gene>
<evidence type="ECO:0000256" key="1">
    <source>
        <dbReference type="SAM" id="MobiDB-lite"/>
    </source>
</evidence>
<dbReference type="EMBL" id="WXEW01000001">
    <property type="protein sequence ID" value="NAS20866.1"/>
    <property type="molecule type" value="Genomic_DNA"/>
</dbReference>
<comment type="caution">
    <text evidence="2">The sequence shown here is derived from an EMBL/GenBank/DDBJ whole genome shotgun (WGS) entry which is preliminary data.</text>
</comment>
<name>A0A7C9J0H5_9ACTN</name>
<feature type="region of interest" description="Disordered" evidence="1">
    <location>
        <begin position="71"/>
        <end position="109"/>
    </location>
</feature>
<dbReference type="Proteomes" id="UP000479526">
    <property type="component" value="Unassembled WGS sequence"/>
</dbReference>